<dbReference type="Gene3D" id="3.40.718.10">
    <property type="entry name" value="Isopropylmalate Dehydrogenase"/>
    <property type="match status" value="1"/>
</dbReference>
<dbReference type="GO" id="GO:0006633">
    <property type="term" value="P:fatty acid biosynthetic process"/>
    <property type="evidence" value="ECO:0007669"/>
    <property type="project" value="UniProtKB-UniRule"/>
</dbReference>
<keyword evidence="2 10" id="KW-0963">Cytoplasm</keyword>
<evidence type="ECO:0000313" key="11">
    <source>
        <dbReference type="EMBL" id="GGF95583.1"/>
    </source>
</evidence>
<keyword evidence="5 10" id="KW-0443">Lipid metabolism</keyword>
<comment type="function">
    <text evidence="10">Catalyzes the reversible formation of acyl-phosphate (acyl-PO(4)) from acyl-[acyl-carrier-protein] (acyl-ACP). This enzyme utilizes acyl-ACP as fatty acyl donor, but not acyl-CoA.</text>
</comment>
<keyword evidence="4 10" id="KW-0808">Transferase</keyword>
<dbReference type="NCBIfam" id="TIGR00182">
    <property type="entry name" value="plsX"/>
    <property type="match status" value="1"/>
</dbReference>
<comment type="pathway">
    <text evidence="10">Lipid metabolism; phospholipid metabolism.</text>
</comment>
<evidence type="ECO:0000256" key="4">
    <source>
        <dbReference type="ARBA" id="ARBA00022679"/>
    </source>
</evidence>
<dbReference type="InterPro" id="IPR003664">
    <property type="entry name" value="FA_synthesis"/>
</dbReference>
<evidence type="ECO:0000256" key="5">
    <source>
        <dbReference type="ARBA" id="ARBA00023098"/>
    </source>
</evidence>
<evidence type="ECO:0000256" key="9">
    <source>
        <dbReference type="ARBA" id="ARBA00046608"/>
    </source>
</evidence>
<accession>A0A8J3E843</accession>
<dbReference type="GO" id="GO:0005737">
    <property type="term" value="C:cytoplasm"/>
    <property type="evidence" value="ECO:0007669"/>
    <property type="project" value="UniProtKB-SubCell"/>
</dbReference>
<dbReference type="EC" id="2.3.1.274" evidence="8 10"/>
<dbReference type="SUPFAM" id="SSF53659">
    <property type="entry name" value="Isocitrate/Isopropylmalate dehydrogenase-like"/>
    <property type="match status" value="1"/>
</dbReference>
<dbReference type="GO" id="GO:0008654">
    <property type="term" value="P:phospholipid biosynthetic process"/>
    <property type="evidence" value="ECO:0007669"/>
    <property type="project" value="UniProtKB-KW"/>
</dbReference>
<dbReference type="GO" id="GO:0043811">
    <property type="term" value="F:phosphate:acyl-[acyl carrier protein] acyltransferase activity"/>
    <property type="evidence" value="ECO:0007669"/>
    <property type="project" value="UniProtKB-UniRule"/>
</dbReference>
<dbReference type="InterPro" id="IPR012281">
    <property type="entry name" value="Phospholipid_synth_PlsX-like"/>
</dbReference>
<comment type="catalytic activity">
    <reaction evidence="1 10">
        <text>a fatty acyl-[ACP] + phosphate = an acyl phosphate + holo-[ACP]</text>
        <dbReference type="Rhea" id="RHEA:42292"/>
        <dbReference type="Rhea" id="RHEA-COMP:9685"/>
        <dbReference type="Rhea" id="RHEA-COMP:14125"/>
        <dbReference type="ChEBI" id="CHEBI:43474"/>
        <dbReference type="ChEBI" id="CHEBI:59918"/>
        <dbReference type="ChEBI" id="CHEBI:64479"/>
        <dbReference type="ChEBI" id="CHEBI:138651"/>
        <dbReference type="EC" id="2.3.1.274"/>
    </reaction>
</comment>
<keyword evidence="6 10" id="KW-0594">Phospholipid biosynthesis</keyword>
<comment type="caution">
    <text evidence="11">The sequence shown here is derived from an EMBL/GenBank/DDBJ whole genome shotgun (WGS) entry which is preliminary data.</text>
</comment>
<sequence>MGGDHGLKTTVPACLSALKKFPDLHICLVGIAKDIEQFLTAHKTSYDTTRLSIVNANEIVEMDESPALALRNKKDSSMRVAINLVKSGDVDACVSAGNTGALMATSKFVLKTLNEIDRPAIVYAIPSLDRKTKKMNPVYMLDLGANVNCSSEQLFQFGIMGSVLAANLKGTERPRVALLNIGEEEMKGLDSIKQAAKMLQNCDHINYIGYVEGNDIFSAKADVIVCDGFAGNIALKTMEGTAKLIADMLKDSFNNSIFSKLAMLISAPVLTGLKRKLDTNQYNGASLLGLRGIVIKSHGGASAEAFETAIYEAIKEIKYNIPQKTQAQIERIMQS</sequence>
<dbReference type="AlphaFoldDB" id="A0A8J3E843"/>
<name>A0A8J3E843_9GAMM</name>
<gene>
    <name evidence="10 11" type="primary">plsX</name>
    <name evidence="11" type="ORF">GCM10010995_11050</name>
</gene>
<comment type="subunit">
    <text evidence="9 10">Homodimer. Probably interacts with PlsY.</text>
</comment>
<dbReference type="Pfam" id="PF02504">
    <property type="entry name" value="FA_synthesis"/>
    <property type="match status" value="1"/>
</dbReference>
<evidence type="ECO:0000256" key="6">
    <source>
        <dbReference type="ARBA" id="ARBA00023209"/>
    </source>
</evidence>
<dbReference type="PANTHER" id="PTHR30100">
    <property type="entry name" value="FATTY ACID/PHOSPHOLIPID SYNTHESIS PROTEIN PLSX"/>
    <property type="match status" value="1"/>
</dbReference>
<evidence type="ECO:0000256" key="8">
    <source>
        <dbReference type="ARBA" id="ARBA00024069"/>
    </source>
</evidence>
<evidence type="ECO:0000256" key="10">
    <source>
        <dbReference type="HAMAP-Rule" id="MF_00019"/>
    </source>
</evidence>
<dbReference type="EMBL" id="BMJS01000009">
    <property type="protein sequence ID" value="GGF95583.1"/>
    <property type="molecule type" value="Genomic_DNA"/>
</dbReference>
<comment type="subcellular location">
    <subcellularLocation>
        <location evidence="10">Cytoplasm</location>
    </subcellularLocation>
    <text evidence="10">Associated with the membrane possibly through PlsY.</text>
</comment>
<keyword evidence="11" id="KW-0012">Acyltransferase</keyword>
<organism evidence="11 12">
    <name type="scientific">Cysteiniphilum litorale</name>
    <dbReference type="NCBI Taxonomy" id="2056700"/>
    <lineage>
        <taxon>Bacteria</taxon>
        <taxon>Pseudomonadati</taxon>
        <taxon>Pseudomonadota</taxon>
        <taxon>Gammaproteobacteria</taxon>
        <taxon>Thiotrichales</taxon>
        <taxon>Fastidiosibacteraceae</taxon>
        <taxon>Cysteiniphilum</taxon>
    </lineage>
</organism>
<keyword evidence="12" id="KW-1185">Reference proteome</keyword>
<dbReference type="UniPathway" id="UPA00085"/>
<dbReference type="PANTHER" id="PTHR30100:SF1">
    <property type="entry name" value="PHOSPHATE ACYLTRANSFERASE"/>
    <property type="match status" value="1"/>
</dbReference>
<evidence type="ECO:0000256" key="7">
    <source>
        <dbReference type="ARBA" id="ARBA00023264"/>
    </source>
</evidence>
<dbReference type="HAMAP" id="MF_00019">
    <property type="entry name" value="PlsX"/>
    <property type="match status" value="1"/>
</dbReference>
<evidence type="ECO:0000256" key="3">
    <source>
        <dbReference type="ARBA" id="ARBA00022516"/>
    </source>
</evidence>
<reference evidence="11" key="2">
    <citation type="submission" date="2020-09" db="EMBL/GenBank/DDBJ databases">
        <authorList>
            <person name="Sun Q."/>
            <person name="Zhou Y."/>
        </authorList>
    </citation>
    <scope>NUCLEOTIDE SEQUENCE</scope>
    <source>
        <strain evidence="11">CGMCC 1.15758</strain>
    </source>
</reference>
<evidence type="ECO:0000256" key="2">
    <source>
        <dbReference type="ARBA" id="ARBA00022490"/>
    </source>
</evidence>
<keyword evidence="7 10" id="KW-1208">Phospholipid metabolism</keyword>
<evidence type="ECO:0000256" key="1">
    <source>
        <dbReference type="ARBA" id="ARBA00001232"/>
    </source>
</evidence>
<reference evidence="11" key="1">
    <citation type="journal article" date="2014" name="Int. J. Syst. Evol. Microbiol.">
        <title>Complete genome sequence of Corynebacterium casei LMG S-19264T (=DSM 44701T), isolated from a smear-ripened cheese.</title>
        <authorList>
            <consortium name="US DOE Joint Genome Institute (JGI-PGF)"/>
            <person name="Walter F."/>
            <person name="Albersmeier A."/>
            <person name="Kalinowski J."/>
            <person name="Ruckert C."/>
        </authorList>
    </citation>
    <scope>NUCLEOTIDE SEQUENCE</scope>
    <source>
        <strain evidence="11">CGMCC 1.15758</strain>
    </source>
</reference>
<protein>
    <recommendedName>
        <fullName evidence="8 10">Phosphate acyltransferase</fullName>
        <ecNumber evidence="8 10">2.3.1.274</ecNumber>
    </recommendedName>
    <alternativeName>
        <fullName evidence="10">Acyl-ACP phosphotransacylase</fullName>
    </alternativeName>
    <alternativeName>
        <fullName evidence="10">Acyl-[acyl-carrier-protein]--phosphate acyltransferase</fullName>
    </alternativeName>
    <alternativeName>
        <fullName evidence="10">Phosphate-acyl-ACP acyltransferase</fullName>
    </alternativeName>
</protein>
<dbReference type="PIRSF" id="PIRSF002465">
    <property type="entry name" value="Phsphlp_syn_PlsX"/>
    <property type="match status" value="1"/>
</dbReference>
<keyword evidence="3 10" id="KW-0444">Lipid biosynthesis</keyword>
<dbReference type="Proteomes" id="UP000636949">
    <property type="component" value="Unassembled WGS sequence"/>
</dbReference>
<evidence type="ECO:0000313" key="12">
    <source>
        <dbReference type="Proteomes" id="UP000636949"/>
    </source>
</evidence>
<comment type="similarity">
    <text evidence="10">Belongs to the PlsX family.</text>
</comment>
<proteinExistence type="inferred from homology"/>